<dbReference type="EMBL" id="JAAXOO010000005">
    <property type="protein sequence ID" value="NKY35176.1"/>
    <property type="molecule type" value="Genomic_DNA"/>
</dbReference>
<reference evidence="2 3" key="1">
    <citation type="submission" date="2020-04" db="EMBL/GenBank/DDBJ databases">
        <title>MicrobeNet Type strains.</title>
        <authorList>
            <person name="Nicholson A.C."/>
        </authorList>
    </citation>
    <scope>NUCLEOTIDE SEQUENCE [LARGE SCALE GENOMIC DNA]</scope>
    <source>
        <strain evidence="2 3">DSM 45078</strain>
    </source>
</reference>
<keyword evidence="3" id="KW-1185">Reference proteome</keyword>
<evidence type="ECO:0000313" key="2">
    <source>
        <dbReference type="EMBL" id="NKY35176.1"/>
    </source>
</evidence>
<protein>
    <submittedName>
        <fullName evidence="2">Uncharacterized protein</fullName>
    </submittedName>
</protein>
<organism evidence="2 3">
    <name type="scientific">Nocardia speluncae</name>
    <dbReference type="NCBI Taxonomy" id="419477"/>
    <lineage>
        <taxon>Bacteria</taxon>
        <taxon>Bacillati</taxon>
        <taxon>Actinomycetota</taxon>
        <taxon>Actinomycetes</taxon>
        <taxon>Mycobacteriales</taxon>
        <taxon>Nocardiaceae</taxon>
        <taxon>Nocardia</taxon>
    </lineage>
</organism>
<accession>A0A846XKI5</accession>
<dbReference type="Proteomes" id="UP000565715">
    <property type="component" value="Unassembled WGS sequence"/>
</dbReference>
<comment type="caution">
    <text evidence="2">The sequence shown here is derived from an EMBL/GenBank/DDBJ whole genome shotgun (WGS) entry which is preliminary data.</text>
</comment>
<dbReference type="SUPFAM" id="SSF159245">
    <property type="entry name" value="AttH-like"/>
    <property type="match status" value="1"/>
</dbReference>
<evidence type="ECO:0000256" key="1">
    <source>
        <dbReference type="SAM" id="MobiDB-lite"/>
    </source>
</evidence>
<dbReference type="AlphaFoldDB" id="A0A846XKI5"/>
<feature type="region of interest" description="Disordered" evidence="1">
    <location>
        <begin position="1"/>
        <end position="22"/>
    </location>
</feature>
<gene>
    <name evidence="2" type="ORF">HGA13_19190</name>
</gene>
<name>A0A846XKI5_9NOCA</name>
<evidence type="ECO:0000313" key="3">
    <source>
        <dbReference type="Proteomes" id="UP000565715"/>
    </source>
</evidence>
<proteinExistence type="predicted"/>
<sequence>MSEKTARTPASTPGPLDEYPIHQTPLPIARAATSDRNFYDRSYFNAHNRDGATMLVTGFGVYPNLGVVDAYAALRRGDEITSVRFSDARSDRSLDLTVGGYRIEVVEPLHKIRVLCDHDELGLDLTWTGSFPAVQEQPHVMLAGNRPTLDASRFAQVGSWAGTISLRGEDIAVDPDLWMGTRDRSWGIRPVGEAEPPGRAATEGTGGFWWLYVPLRFDDFAVVVILQENPDGYRTLNDAVRVFPDGSVEQLGWPHITIDYRSGTRHPEAATLELRTSDGKPLTIDIRTVTGIPLHIGCGYGGDPDWLHGQWKGRDWSWANRYDLTDPAIAGRIPWGVTDHIAHARCGDAEGWGLFEHASVGRHDPTGFADLLSVAH</sequence>
<dbReference type="RefSeq" id="WP_068042716.1">
    <property type="nucleotide sequence ID" value="NZ_JAAXOO010000005.1"/>
</dbReference>